<feature type="transmembrane region" description="Helical" evidence="19">
    <location>
        <begin position="20"/>
        <end position="47"/>
    </location>
</feature>
<feature type="binding site" description="axial binding residue" evidence="18">
    <location>
        <position position="88"/>
    </location>
    <ligand>
        <name>heme b</name>
        <dbReference type="ChEBI" id="CHEBI:60344"/>
        <label>b566</label>
    </ligand>
    <ligandPart>
        <name>Fe</name>
        <dbReference type="ChEBI" id="CHEBI:18248"/>
    </ligandPart>
</feature>
<comment type="subcellular location">
    <subcellularLocation>
        <location evidence="2">Mitochondrion inner membrane</location>
        <topology evidence="2">Multi-pass membrane protein</topology>
    </subcellularLocation>
</comment>
<evidence type="ECO:0000256" key="8">
    <source>
        <dbReference type="ARBA" id="ARBA00022692"/>
    </source>
</evidence>
<dbReference type="SUPFAM" id="SSF81648">
    <property type="entry name" value="a domain/subunit of cytochrome bc1 complex (Ubiquinol-cytochrome c reductase)"/>
    <property type="match status" value="1"/>
</dbReference>
<feature type="binding site" description="axial binding residue" evidence="18">
    <location>
        <position position="74"/>
    </location>
    <ligand>
        <name>heme b</name>
        <dbReference type="ChEBI" id="CHEBI:60344"/>
        <label>b562</label>
    </ligand>
    <ligandPart>
        <name>Fe</name>
        <dbReference type="ChEBI" id="CHEBI:18248"/>
    </ligandPart>
</feature>
<organism evidence="22">
    <name type="scientific">Dinocampus coccinellae</name>
    <dbReference type="NCBI Taxonomy" id="144245"/>
    <lineage>
        <taxon>Eukaryota</taxon>
        <taxon>Metazoa</taxon>
        <taxon>Ecdysozoa</taxon>
        <taxon>Arthropoda</taxon>
        <taxon>Hexapoda</taxon>
        <taxon>Insecta</taxon>
        <taxon>Pterygota</taxon>
        <taxon>Neoptera</taxon>
        <taxon>Endopterygota</taxon>
        <taxon>Hymenoptera</taxon>
        <taxon>Apocrita</taxon>
        <taxon>Ichneumonoidea</taxon>
        <taxon>Braconidae</taxon>
        <taxon>Euphorinae</taxon>
        <taxon>Dinocampus</taxon>
    </lineage>
</organism>
<name>A0A343YVD3_9HYME</name>
<evidence type="ECO:0000256" key="14">
    <source>
        <dbReference type="ARBA" id="ARBA00023075"/>
    </source>
</evidence>
<dbReference type="Pfam" id="PF00033">
    <property type="entry name" value="Cytochrome_B"/>
    <property type="match status" value="1"/>
</dbReference>
<dbReference type="PROSITE" id="PS51002">
    <property type="entry name" value="CYTB_NTER"/>
    <property type="match status" value="1"/>
</dbReference>
<keyword evidence="5 19" id="KW-0813">Transport</keyword>
<accession>A0A343YVD3</accession>
<feature type="transmembrane region" description="Helical" evidence="19">
    <location>
        <begin position="310"/>
        <end position="330"/>
    </location>
</feature>
<dbReference type="CDD" id="cd00290">
    <property type="entry name" value="cytochrome_b_C"/>
    <property type="match status" value="1"/>
</dbReference>
<dbReference type="GO" id="GO:0006122">
    <property type="term" value="P:mitochondrial electron transport, ubiquinol to cytochrome c"/>
    <property type="evidence" value="ECO:0007669"/>
    <property type="project" value="TreeGrafter"/>
</dbReference>
<comment type="cofactor">
    <cofactor evidence="19">
        <name>heme b</name>
        <dbReference type="ChEBI" id="CHEBI:60344"/>
    </cofactor>
    <text evidence="19">Binds 2 heme groups non-covalently.</text>
</comment>
<dbReference type="Pfam" id="PF00032">
    <property type="entry name" value="Cytochrom_B_C"/>
    <property type="match status" value="1"/>
</dbReference>
<dbReference type="InterPro" id="IPR030689">
    <property type="entry name" value="Cytochrome_b"/>
</dbReference>
<dbReference type="PANTHER" id="PTHR19271">
    <property type="entry name" value="CYTOCHROME B"/>
    <property type="match status" value="1"/>
</dbReference>
<keyword evidence="12 19" id="KW-1133">Transmembrane helix</keyword>
<feature type="transmembrane region" description="Helical" evidence="19">
    <location>
        <begin position="169"/>
        <end position="194"/>
    </location>
</feature>
<dbReference type="EMBL" id="MG253265">
    <property type="protein sequence ID" value="AWN56210.1"/>
    <property type="molecule type" value="Genomic_DNA"/>
</dbReference>
<feature type="domain" description="Cytochrome b/b6 N-terminal region profile" evidence="20">
    <location>
        <begin position="1"/>
        <end position="200"/>
    </location>
</feature>
<dbReference type="PIRSF" id="PIRSF038885">
    <property type="entry name" value="COB"/>
    <property type="match status" value="1"/>
</dbReference>
<evidence type="ECO:0000256" key="12">
    <source>
        <dbReference type="ARBA" id="ARBA00022989"/>
    </source>
</evidence>
<dbReference type="InterPro" id="IPR027387">
    <property type="entry name" value="Cytb/b6-like_sf"/>
</dbReference>
<dbReference type="Gene3D" id="1.20.810.10">
    <property type="entry name" value="Cytochrome Bc1 Complex, Chain C"/>
    <property type="match status" value="1"/>
</dbReference>
<evidence type="ECO:0000256" key="16">
    <source>
        <dbReference type="ARBA" id="ARBA00023136"/>
    </source>
</evidence>
<sequence length="368" mass="43068">MYKELDNFLLNLPTPLNLTILWNFGSLLGVCFMVQLLSGIFLTMHYAPHIDYSFMSIVHIMQDVNYGWLVRMIHMNGASFFFICVYIHIGRGLYYGSYALKLVWMIGVLILFIMMGAAFMGYVLPWGQMSFWGATVITNLVSAIPYIGEMLVSWLWGGFSVSNATLNRFYTFHFLMPFILILFVGSHLIFLHFYMSSNPLGIKSKYYMIKFHLYYSLKDIVGGVILFYLLMMIVLEWPYLMGDAENFLKANSMVTPVHIQPEWYFLFAYTILRSIPNKLGGVLALVMSILMLLVKSYLKLSNFQSMMFYYLNKFLFWLFVFNLILLTWLGSQSVEAPYVVMGQMSTVIYFMYYFTDYVMKLIWDKMLF</sequence>
<evidence type="ECO:0000256" key="13">
    <source>
        <dbReference type="ARBA" id="ARBA00023004"/>
    </source>
</evidence>
<dbReference type="InterPro" id="IPR036150">
    <property type="entry name" value="Cyt_b/b6_C_sf"/>
</dbReference>
<feature type="transmembrane region" description="Helical" evidence="19">
    <location>
        <begin position="68"/>
        <end position="90"/>
    </location>
</feature>
<feature type="transmembrane region" description="Helical" evidence="19">
    <location>
        <begin position="336"/>
        <end position="355"/>
    </location>
</feature>
<feature type="transmembrane region" description="Helical" evidence="19">
    <location>
        <begin position="279"/>
        <end position="298"/>
    </location>
</feature>
<comment type="similarity">
    <text evidence="19">Belongs to the cytochrome b family.</text>
</comment>
<evidence type="ECO:0000256" key="7">
    <source>
        <dbReference type="ARBA" id="ARBA00022660"/>
    </source>
</evidence>
<keyword evidence="15 19" id="KW-0496">Mitochondrion</keyword>
<dbReference type="InterPro" id="IPR048260">
    <property type="entry name" value="Cytochrome_b_C_euk/bac"/>
</dbReference>
<evidence type="ECO:0000256" key="17">
    <source>
        <dbReference type="PIRSR" id="PIRSR038885-1"/>
    </source>
</evidence>
<feature type="transmembrane region" description="Helical" evidence="19">
    <location>
        <begin position="136"/>
        <end position="157"/>
    </location>
</feature>
<evidence type="ECO:0000256" key="19">
    <source>
        <dbReference type="RuleBase" id="RU362117"/>
    </source>
</evidence>
<evidence type="ECO:0000256" key="10">
    <source>
        <dbReference type="ARBA" id="ARBA00022792"/>
    </source>
</evidence>
<dbReference type="SUPFAM" id="SSF81342">
    <property type="entry name" value="Transmembrane di-heme cytochromes"/>
    <property type="match status" value="1"/>
</dbReference>
<feature type="binding site" description="axial binding residue" evidence="18">
    <location>
        <position position="173"/>
    </location>
    <ligand>
        <name>heme b</name>
        <dbReference type="ChEBI" id="CHEBI:60344"/>
        <label>b562</label>
    </ligand>
    <ligandPart>
        <name>Fe</name>
        <dbReference type="ChEBI" id="CHEBI:18248"/>
    </ligandPart>
</feature>
<evidence type="ECO:0000259" key="20">
    <source>
        <dbReference type="PROSITE" id="PS51002"/>
    </source>
</evidence>
<comment type="cofactor">
    <cofactor evidence="18">
        <name>heme</name>
        <dbReference type="ChEBI" id="CHEBI:30413"/>
    </cofactor>
    <text evidence="18">Binds 2 heme groups non-covalently.</text>
</comment>
<feature type="domain" description="Cytochrome b/b6 C-terminal region profile" evidence="21">
    <location>
        <begin position="201"/>
        <end position="368"/>
    </location>
</feature>
<keyword evidence="9 18" id="KW-0479">Metal-binding</keyword>
<dbReference type="InterPro" id="IPR048259">
    <property type="entry name" value="Cytochrome_b_N_euk/bac"/>
</dbReference>
<evidence type="ECO:0000256" key="9">
    <source>
        <dbReference type="ARBA" id="ARBA00022723"/>
    </source>
</evidence>
<dbReference type="PROSITE" id="PS51003">
    <property type="entry name" value="CYTB_CTER"/>
    <property type="match status" value="1"/>
</dbReference>
<dbReference type="InterPro" id="IPR005798">
    <property type="entry name" value="Cyt_b/b6_C"/>
</dbReference>
<reference evidence="22" key="1">
    <citation type="submission" date="2017-10" db="EMBL/GenBank/DDBJ databases">
        <title>Mitogenomes of tropical arthropods.</title>
        <authorList>
            <person name="Pires Paula D."/>
            <person name="Coiti Togawa R."/>
        </authorList>
    </citation>
    <scope>NUCLEOTIDE SEQUENCE</scope>
</reference>
<protein>
    <recommendedName>
        <fullName evidence="4 19">Cytochrome b</fullName>
    </recommendedName>
</protein>
<evidence type="ECO:0000256" key="2">
    <source>
        <dbReference type="ARBA" id="ARBA00004448"/>
    </source>
</evidence>
<keyword evidence="10" id="KW-0999">Mitochondrion inner membrane</keyword>
<feature type="binding site" evidence="17">
    <location>
        <position position="192"/>
    </location>
    <ligand>
        <name>a ubiquinone</name>
        <dbReference type="ChEBI" id="CHEBI:16389"/>
    </ligand>
</feature>
<comment type="subunit">
    <text evidence="3">The main subunits of complex b-c1 are: cytochrome b, cytochrome c1 and the Rieske protein.</text>
</comment>
<evidence type="ECO:0000256" key="15">
    <source>
        <dbReference type="ARBA" id="ARBA00023128"/>
    </source>
</evidence>
<keyword evidence="14" id="KW-0830">Ubiquinone</keyword>
<dbReference type="GO" id="GO:0045275">
    <property type="term" value="C:respiratory chain complex III"/>
    <property type="evidence" value="ECO:0007669"/>
    <property type="project" value="InterPro"/>
</dbReference>
<evidence type="ECO:0000256" key="18">
    <source>
        <dbReference type="PIRSR" id="PIRSR038885-2"/>
    </source>
</evidence>
<dbReference type="InterPro" id="IPR016174">
    <property type="entry name" value="Di-haem_cyt_TM"/>
</dbReference>
<keyword evidence="7 19" id="KW-0679">Respiratory chain</keyword>
<proteinExistence type="inferred from homology"/>
<dbReference type="InterPro" id="IPR005797">
    <property type="entry name" value="Cyt_b/b6_N"/>
</dbReference>
<evidence type="ECO:0000259" key="21">
    <source>
        <dbReference type="PROSITE" id="PS51003"/>
    </source>
</evidence>
<evidence type="ECO:0000313" key="22">
    <source>
        <dbReference type="EMBL" id="AWN56210.1"/>
    </source>
</evidence>
<keyword evidence="6 18" id="KW-0349">Heme</keyword>
<evidence type="ECO:0000256" key="4">
    <source>
        <dbReference type="ARBA" id="ARBA00013531"/>
    </source>
</evidence>
<feature type="transmembrane region" description="Helical" evidence="19">
    <location>
        <begin position="215"/>
        <end position="235"/>
    </location>
</feature>
<dbReference type="GO" id="GO:0005743">
    <property type="term" value="C:mitochondrial inner membrane"/>
    <property type="evidence" value="ECO:0007669"/>
    <property type="project" value="UniProtKB-SubCell"/>
</dbReference>
<keyword evidence="11 19" id="KW-0249">Electron transport</keyword>
<dbReference type="CDD" id="cd00284">
    <property type="entry name" value="Cytochrome_b_N"/>
    <property type="match status" value="1"/>
</dbReference>
<dbReference type="PANTHER" id="PTHR19271:SF16">
    <property type="entry name" value="CYTOCHROME B"/>
    <property type="match status" value="1"/>
</dbReference>
<comment type="function">
    <text evidence="1 19">Component of the ubiquinol-cytochrome c reductase complex (complex III or cytochrome b-c1 complex) that is part of the mitochondrial respiratory chain. The b-c1 complex mediates electron transfer from ubiquinol to cytochrome c. Contributes to the generation of a proton gradient across the mitochondrial membrane that is then used for ATP synthesis.</text>
</comment>
<geneLocation type="mitochondrion" evidence="22"/>
<dbReference type="GO" id="GO:0046872">
    <property type="term" value="F:metal ion binding"/>
    <property type="evidence" value="ECO:0007669"/>
    <property type="project" value="UniProtKB-UniRule"/>
</dbReference>
<evidence type="ECO:0000256" key="3">
    <source>
        <dbReference type="ARBA" id="ARBA00011649"/>
    </source>
</evidence>
<feature type="transmembrane region" description="Helical" evidence="19">
    <location>
        <begin position="102"/>
        <end position="124"/>
    </location>
</feature>
<keyword evidence="16 19" id="KW-0472">Membrane</keyword>
<dbReference type="GO" id="GO:0016491">
    <property type="term" value="F:oxidoreductase activity"/>
    <property type="evidence" value="ECO:0007669"/>
    <property type="project" value="UniProtKB-UniRule"/>
</dbReference>
<evidence type="ECO:0000256" key="5">
    <source>
        <dbReference type="ARBA" id="ARBA00022448"/>
    </source>
</evidence>
<evidence type="ECO:0000256" key="6">
    <source>
        <dbReference type="ARBA" id="ARBA00022617"/>
    </source>
</evidence>
<dbReference type="GO" id="GO:0008121">
    <property type="term" value="F:quinol-cytochrome-c reductase activity"/>
    <property type="evidence" value="ECO:0007669"/>
    <property type="project" value="InterPro"/>
</dbReference>
<dbReference type="AlphaFoldDB" id="A0A343YVD3"/>
<keyword evidence="8 19" id="KW-0812">Transmembrane</keyword>
<evidence type="ECO:0000256" key="1">
    <source>
        <dbReference type="ARBA" id="ARBA00002566"/>
    </source>
</evidence>
<keyword evidence="13 18" id="KW-0408">Iron</keyword>
<feature type="binding site" description="axial binding residue" evidence="18">
    <location>
        <position position="187"/>
    </location>
    <ligand>
        <name>heme b</name>
        <dbReference type="ChEBI" id="CHEBI:60344"/>
        <label>b566</label>
    </ligand>
    <ligandPart>
        <name>Fe</name>
        <dbReference type="ChEBI" id="CHEBI:18248"/>
    </ligandPart>
</feature>
<evidence type="ECO:0000256" key="11">
    <source>
        <dbReference type="ARBA" id="ARBA00022982"/>
    </source>
</evidence>